<sequence length="326" mass="37286">MNRSVYFDLCERRLSLLCYSVEIRGKLNILNFNLHCEDFYVYFFNLLFGYSLENTNQQSNNFEGIDLIDQNNKIVLQVSATATKAKIDSALTKNLSVYKGHQFKFISIAKDASELRSKIYKNPHALVFAPIDDIHDVKTLLNFILHLDISKQKEVYGFLRRELEDESSNSLSETNIAAIINALAKEDFTIVDSVDHPKAFDVEKKIVFNNLNAAEYIIEDYKIHHSKVSHIYSEFDQMGKNVSVSVLASFRSCFSKLSMNYSGDELFFKVIESSIEIVKKSANFSHIPLEELELCVSILAVDAFIRCRIFKDPNGVNDVTTERHSS</sequence>
<feature type="domain" description="SMEK" evidence="2">
    <location>
        <begin position="12"/>
        <end position="144"/>
    </location>
</feature>
<dbReference type="InterPro" id="IPR046919">
    <property type="entry name" value="ABC-3C_CTD10"/>
</dbReference>
<evidence type="ECO:0000259" key="2">
    <source>
        <dbReference type="Pfam" id="PF21941"/>
    </source>
</evidence>
<evidence type="ECO:0000313" key="5">
    <source>
        <dbReference type="Proteomes" id="UP000019439"/>
    </source>
</evidence>
<dbReference type="KEGG" id="ysi:BF17_12200"/>
<feature type="domain" description="ABC-three component systems C-terminal" evidence="1">
    <location>
        <begin position="175"/>
        <end position="311"/>
    </location>
</feature>
<dbReference type="EMBL" id="CP007230">
    <property type="protein sequence ID" value="AHK19987.1"/>
    <property type="molecule type" value="Genomic_DNA"/>
</dbReference>
<keyword evidence="5" id="KW-1185">Reference proteome</keyword>
<reference evidence="3 5" key="1">
    <citation type="journal article" date="2014" name="Genome Announc.">
        <title>Genome Sequence of Yersinia similis Y228T, a Member of the Yersinia pseudotuberculosis Complex.</title>
        <authorList>
            <person name="Sprague L.D."/>
            <person name="Neubauer H."/>
        </authorList>
    </citation>
    <scope>NUCLEOTIDE SEQUENCE [LARGE SCALE GENOMIC DNA]</scope>
    <source>
        <strain evidence="3 5">228</strain>
    </source>
</reference>
<accession>A0A0T9RRE2</accession>
<dbReference type="GeneID" id="96664277"/>
<dbReference type="NCBIfam" id="NF033859">
    <property type="entry name" value="SMEK_N"/>
    <property type="match status" value="1"/>
</dbReference>
<name>A0A0T9RRE2_9GAMM</name>
<dbReference type="Proteomes" id="UP000038204">
    <property type="component" value="Unassembled WGS sequence"/>
</dbReference>
<dbReference type="PATRIC" id="fig|367190.3.peg.2368"/>
<evidence type="ECO:0000313" key="6">
    <source>
        <dbReference type="Proteomes" id="UP000038204"/>
    </source>
</evidence>
<organism evidence="4 6">
    <name type="scientific">Yersinia similis</name>
    <dbReference type="NCBI Taxonomy" id="367190"/>
    <lineage>
        <taxon>Bacteria</taxon>
        <taxon>Pseudomonadati</taxon>
        <taxon>Pseudomonadota</taxon>
        <taxon>Gammaproteobacteria</taxon>
        <taxon>Enterobacterales</taxon>
        <taxon>Yersiniaceae</taxon>
        <taxon>Yersinia</taxon>
    </lineage>
</organism>
<evidence type="ECO:0000313" key="3">
    <source>
        <dbReference type="EMBL" id="AHK19987.1"/>
    </source>
</evidence>
<evidence type="ECO:0000259" key="1">
    <source>
        <dbReference type="Pfam" id="PF20275"/>
    </source>
</evidence>
<dbReference type="AlphaFoldDB" id="A0A0T9RRE2"/>
<evidence type="ECO:0008006" key="7">
    <source>
        <dbReference type="Google" id="ProtNLM"/>
    </source>
</evidence>
<dbReference type="RefSeq" id="WP_025382674.1">
    <property type="nucleotide sequence ID" value="NZ_CABIIH010000199.1"/>
</dbReference>
<dbReference type="Pfam" id="PF20275">
    <property type="entry name" value="CTD10"/>
    <property type="match status" value="1"/>
</dbReference>
<dbReference type="EMBL" id="CQBK01000076">
    <property type="protein sequence ID" value="CNI79197.1"/>
    <property type="molecule type" value="Genomic_DNA"/>
</dbReference>
<dbReference type="Pfam" id="PF21941">
    <property type="entry name" value="SMEK_N"/>
    <property type="match status" value="1"/>
</dbReference>
<dbReference type="Proteomes" id="UP000019439">
    <property type="component" value="Chromosome"/>
</dbReference>
<dbReference type="InterPro" id="IPR047740">
    <property type="entry name" value="SMEK_dom"/>
</dbReference>
<proteinExistence type="predicted"/>
<evidence type="ECO:0000313" key="4">
    <source>
        <dbReference type="EMBL" id="CNI79197.1"/>
    </source>
</evidence>
<gene>
    <name evidence="3" type="ORF">BF17_12200</name>
    <name evidence="4" type="ORF">ERS008667_04342</name>
</gene>
<protein>
    <recommendedName>
        <fullName evidence="7">SMEK domain-containing protein</fullName>
    </recommendedName>
</protein>
<reference evidence="4 6" key="2">
    <citation type="submission" date="2015-03" db="EMBL/GenBank/DDBJ databases">
        <authorList>
            <person name="Murphy D."/>
        </authorList>
    </citation>
    <scope>NUCLEOTIDE SEQUENCE [LARGE SCALE GENOMIC DNA]</scope>
    <source>
        <strain evidence="4 6">Y233</strain>
    </source>
</reference>